<gene>
    <name evidence="7" type="ORF">HID58_056042</name>
</gene>
<dbReference type="Gene3D" id="3.10.50.40">
    <property type="match status" value="2"/>
</dbReference>
<keyword evidence="4 5" id="KW-0413">Isomerase</keyword>
<accession>A0ABQ8AMB2</accession>
<name>A0ABQ8AMB2_BRANA</name>
<evidence type="ECO:0000256" key="3">
    <source>
        <dbReference type="ARBA" id="ARBA00023110"/>
    </source>
</evidence>
<feature type="domain" description="PPIase FKBP-type" evidence="6">
    <location>
        <begin position="163"/>
        <end position="251"/>
    </location>
</feature>
<evidence type="ECO:0000256" key="1">
    <source>
        <dbReference type="ARBA" id="ARBA00000971"/>
    </source>
</evidence>
<dbReference type="PROSITE" id="PS50059">
    <property type="entry name" value="FKBP_PPIASE"/>
    <property type="match status" value="2"/>
</dbReference>
<comment type="caution">
    <text evidence="7">The sequence shown here is derived from an EMBL/GenBank/DDBJ whole genome shotgun (WGS) entry which is preliminary data.</text>
</comment>
<evidence type="ECO:0000313" key="7">
    <source>
        <dbReference type="EMBL" id="KAH0893613.1"/>
    </source>
</evidence>
<dbReference type="Pfam" id="PF00254">
    <property type="entry name" value="FKBP_C"/>
    <property type="match status" value="2"/>
</dbReference>
<protein>
    <recommendedName>
        <fullName evidence="2 5">peptidylprolyl isomerase</fullName>
        <ecNumber evidence="2 5">5.2.1.8</ecNumber>
    </recommendedName>
</protein>
<evidence type="ECO:0000256" key="5">
    <source>
        <dbReference type="PROSITE-ProRule" id="PRU00277"/>
    </source>
</evidence>
<keyword evidence="3 5" id="KW-0697">Rotamase</keyword>
<dbReference type="Proteomes" id="UP000824890">
    <property type="component" value="Unassembled WGS sequence"/>
</dbReference>
<organism evidence="7 8">
    <name type="scientific">Brassica napus</name>
    <name type="common">Rape</name>
    <dbReference type="NCBI Taxonomy" id="3708"/>
    <lineage>
        <taxon>Eukaryota</taxon>
        <taxon>Viridiplantae</taxon>
        <taxon>Streptophyta</taxon>
        <taxon>Embryophyta</taxon>
        <taxon>Tracheophyta</taxon>
        <taxon>Spermatophyta</taxon>
        <taxon>Magnoliopsida</taxon>
        <taxon>eudicotyledons</taxon>
        <taxon>Gunneridae</taxon>
        <taxon>Pentapetalae</taxon>
        <taxon>rosids</taxon>
        <taxon>malvids</taxon>
        <taxon>Brassicales</taxon>
        <taxon>Brassicaceae</taxon>
        <taxon>Brassiceae</taxon>
        <taxon>Brassica</taxon>
    </lineage>
</organism>
<dbReference type="PANTHER" id="PTHR43811">
    <property type="entry name" value="FKBP-TYPE PEPTIDYL-PROLYL CIS-TRANS ISOMERASE FKPA"/>
    <property type="match status" value="1"/>
</dbReference>
<dbReference type="InterPro" id="IPR046357">
    <property type="entry name" value="PPIase_dom_sf"/>
</dbReference>
<comment type="catalytic activity">
    <reaction evidence="1 5">
        <text>[protein]-peptidylproline (omega=180) = [protein]-peptidylproline (omega=0)</text>
        <dbReference type="Rhea" id="RHEA:16237"/>
        <dbReference type="Rhea" id="RHEA-COMP:10747"/>
        <dbReference type="Rhea" id="RHEA-COMP:10748"/>
        <dbReference type="ChEBI" id="CHEBI:83833"/>
        <dbReference type="ChEBI" id="CHEBI:83834"/>
        <dbReference type="EC" id="5.2.1.8"/>
    </reaction>
</comment>
<proteinExistence type="predicted"/>
<evidence type="ECO:0000256" key="2">
    <source>
        <dbReference type="ARBA" id="ARBA00013194"/>
    </source>
</evidence>
<evidence type="ECO:0000259" key="6">
    <source>
        <dbReference type="PROSITE" id="PS50059"/>
    </source>
</evidence>
<dbReference type="PANTHER" id="PTHR43811:SF19">
    <property type="entry name" value="39 KDA FK506-BINDING NUCLEAR PROTEIN"/>
    <property type="match status" value="1"/>
</dbReference>
<feature type="domain" description="PPIase FKBP-type" evidence="6">
    <location>
        <begin position="33"/>
        <end position="126"/>
    </location>
</feature>
<keyword evidence="8" id="KW-1185">Reference proteome</keyword>
<dbReference type="EMBL" id="JAGKQM010000013">
    <property type="protein sequence ID" value="KAH0893613.1"/>
    <property type="molecule type" value="Genomic_DNA"/>
</dbReference>
<reference evidence="7 8" key="1">
    <citation type="submission" date="2021-05" db="EMBL/GenBank/DDBJ databases">
        <title>Genome Assembly of Synthetic Allotetraploid Brassica napus Reveals Homoeologous Exchanges between Subgenomes.</title>
        <authorList>
            <person name="Davis J.T."/>
        </authorList>
    </citation>
    <scope>NUCLEOTIDE SEQUENCE [LARGE SCALE GENOMIC DNA]</scope>
    <source>
        <strain evidence="8">cv. Da-Ae</strain>
        <tissue evidence="7">Seedling</tissue>
    </source>
</reference>
<dbReference type="SUPFAM" id="SSF54534">
    <property type="entry name" value="FKBP-like"/>
    <property type="match status" value="2"/>
</dbReference>
<dbReference type="EC" id="5.2.1.8" evidence="2 5"/>
<sequence length="280" mass="30844">METIPRVIFSQPIGYKIEELRKGNPEGKKAFSGARVSILYTGSLQETGTIFADFTGTPVELILGSGEILHAVEVGVAGIVGVADMLVGDRRKITVPPRMGYDKRGYGELVPPNACLIFEVELVDAWDEIPLWEPIDTAPRPKNGFTFEVLVNGLPDSKIAVSGRQVRIRYTGSLLKTGEVFDNKFSIKPRKYLVGSRTMCMGFSFGIHGMHVGEKRTITVPPIYGYGHLGKATVIPPHAWLVYKVELVDAESIASGLNSFSFVESTMWPVWTNFFAISLF</sequence>
<dbReference type="InterPro" id="IPR001179">
    <property type="entry name" value="PPIase_FKBP_dom"/>
</dbReference>
<evidence type="ECO:0000313" key="8">
    <source>
        <dbReference type="Proteomes" id="UP000824890"/>
    </source>
</evidence>
<evidence type="ECO:0000256" key="4">
    <source>
        <dbReference type="ARBA" id="ARBA00023235"/>
    </source>
</evidence>